<name>A0AAD1T934_PELCU</name>
<dbReference type="EMBL" id="OW240922">
    <property type="protein sequence ID" value="CAH2321776.1"/>
    <property type="molecule type" value="Genomic_DNA"/>
</dbReference>
<sequence length="52" mass="5887">LQSKIPASSISRKTEPEVNTHFRVPFNRAFQQVKSRCLLTEPSGGRQGYNPK</sequence>
<evidence type="ECO:0000313" key="1">
    <source>
        <dbReference type="EMBL" id="CAH2321776.1"/>
    </source>
</evidence>
<reference evidence="1" key="1">
    <citation type="submission" date="2022-03" db="EMBL/GenBank/DDBJ databases">
        <authorList>
            <person name="Alioto T."/>
            <person name="Alioto T."/>
            <person name="Gomez Garrido J."/>
        </authorList>
    </citation>
    <scope>NUCLEOTIDE SEQUENCE</scope>
</reference>
<keyword evidence="2" id="KW-1185">Reference proteome</keyword>
<proteinExistence type="predicted"/>
<dbReference type="AlphaFoldDB" id="A0AAD1T934"/>
<accession>A0AAD1T934</accession>
<gene>
    <name evidence="1" type="ORF">PECUL_23A043318</name>
</gene>
<dbReference type="Proteomes" id="UP001295444">
    <property type="component" value="Chromosome 11"/>
</dbReference>
<protein>
    <submittedName>
        <fullName evidence="1">Uncharacterized protein</fullName>
    </submittedName>
</protein>
<organism evidence="1 2">
    <name type="scientific">Pelobates cultripes</name>
    <name type="common">Western spadefoot toad</name>
    <dbReference type="NCBI Taxonomy" id="61616"/>
    <lineage>
        <taxon>Eukaryota</taxon>
        <taxon>Metazoa</taxon>
        <taxon>Chordata</taxon>
        <taxon>Craniata</taxon>
        <taxon>Vertebrata</taxon>
        <taxon>Euteleostomi</taxon>
        <taxon>Amphibia</taxon>
        <taxon>Batrachia</taxon>
        <taxon>Anura</taxon>
        <taxon>Pelobatoidea</taxon>
        <taxon>Pelobatidae</taxon>
        <taxon>Pelobates</taxon>
    </lineage>
</organism>
<feature type="non-terminal residue" evidence="1">
    <location>
        <position position="1"/>
    </location>
</feature>
<evidence type="ECO:0000313" key="2">
    <source>
        <dbReference type="Proteomes" id="UP001295444"/>
    </source>
</evidence>